<protein>
    <submittedName>
        <fullName evidence="2">Isochorismatase family protein</fullName>
    </submittedName>
</protein>
<dbReference type="Gene3D" id="3.40.50.850">
    <property type="entry name" value="Isochorismatase-like"/>
    <property type="match status" value="1"/>
</dbReference>
<proteinExistence type="predicted"/>
<dbReference type="Pfam" id="PF00857">
    <property type="entry name" value="Isochorismatase"/>
    <property type="match status" value="1"/>
</dbReference>
<dbReference type="PANTHER" id="PTHR14119">
    <property type="entry name" value="HYDROLASE"/>
    <property type="match status" value="1"/>
</dbReference>
<dbReference type="InterPro" id="IPR050993">
    <property type="entry name" value="Isochorismatase_domain"/>
</dbReference>
<dbReference type="EMBL" id="DSLA01000020">
    <property type="protein sequence ID" value="HEH34737.1"/>
    <property type="molecule type" value="Genomic_DNA"/>
</dbReference>
<dbReference type="AlphaFoldDB" id="A0A7J2TGP6"/>
<comment type="caution">
    <text evidence="2">The sequence shown here is derived from an EMBL/GenBank/DDBJ whole genome shotgun (WGS) entry which is preliminary data.</text>
</comment>
<sequence>MESDRTFVVMIDMQERLAPRIEGIKEIVDNSKKLLKASKIFGIPIIATEQIKLGETIPELRIFPDFTIKKTHFSCMREKSFLEVVENIGKEKCILLGIETHICILQTAMDMIEDFEVYVAVDCTGSRRRFDKEVALQRMSSRGVVLTTAETAIYELLESAENEKFREILSIVKGE</sequence>
<dbReference type="PANTHER" id="PTHR14119:SF3">
    <property type="entry name" value="ISOCHORISMATASE DOMAIN-CONTAINING PROTEIN 2"/>
    <property type="match status" value="1"/>
</dbReference>
<dbReference type="SUPFAM" id="SSF52499">
    <property type="entry name" value="Isochorismatase-like hydrolases"/>
    <property type="match status" value="1"/>
</dbReference>
<evidence type="ECO:0000259" key="1">
    <source>
        <dbReference type="Pfam" id="PF00857"/>
    </source>
</evidence>
<accession>A0A7J2TGP6</accession>
<evidence type="ECO:0000313" key="2">
    <source>
        <dbReference type="EMBL" id="HEH34737.1"/>
    </source>
</evidence>
<dbReference type="InterPro" id="IPR000868">
    <property type="entry name" value="Isochorismatase-like_dom"/>
</dbReference>
<organism evidence="2">
    <name type="scientific">Archaeoglobus fulgidus</name>
    <dbReference type="NCBI Taxonomy" id="2234"/>
    <lineage>
        <taxon>Archaea</taxon>
        <taxon>Methanobacteriati</taxon>
        <taxon>Methanobacteriota</taxon>
        <taxon>Archaeoglobi</taxon>
        <taxon>Archaeoglobales</taxon>
        <taxon>Archaeoglobaceae</taxon>
        <taxon>Archaeoglobus</taxon>
    </lineage>
</organism>
<feature type="domain" description="Isochorismatase-like" evidence="1">
    <location>
        <begin position="7"/>
        <end position="150"/>
    </location>
</feature>
<gene>
    <name evidence="2" type="ORF">ENP88_00980</name>
</gene>
<dbReference type="InterPro" id="IPR036380">
    <property type="entry name" value="Isochorismatase-like_sf"/>
</dbReference>
<name>A0A7J2TGP6_ARCFL</name>
<reference evidence="2" key="1">
    <citation type="journal article" date="2020" name="mSystems">
        <title>Genome- and Community-Level Interaction Insights into Carbon Utilization and Element Cycling Functions of Hydrothermarchaeota in Hydrothermal Sediment.</title>
        <authorList>
            <person name="Zhou Z."/>
            <person name="Liu Y."/>
            <person name="Xu W."/>
            <person name="Pan J."/>
            <person name="Luo Z.H."/>
            <person name="Li M."/>
        </authorList>
    </citation>
    <scope>NUCLEOTIDE SEQUENCE [LARGE SCALE GENOMIC DNA]</scope>
    <source>
        <strain evidence="2">SpSt-26</strain>
    </source>
</reference>